<dbReference type="AlphaFoldDB" id="A0A7N0UJN7"/>
<keyword evidence="3" id="KW-1185">Reference proteome</keyword>
<keyword evidence="1" id="KW-0812">Transmembrane</keyword>
<dbReference type="PANTHER" id="PTHR33358">
    <property type="entry name" value="F-BOX PROTEIN WITH A DOMAIN PROTEIN"/>
    <property type="match status" value="1"/>
</dbReference>
<dbReference type="InterPro" id="IPR027949">
    <property type="entry name" value="Chloroplast_duf"/>
</dbReference>
<protein>
    <recommendedName>
        <fullName evidence="4">F-box protein</fullName>
    </recommendedName>
</protein>
<dbReference type="PANTHER" id="PTHR33358:SF12">
    <property type="entry name" value="F-BOX PROTEIN WITH A DOMAIN PROTEIN"/>
    <property type="match status" value="1"/>
</dbReference>
<feature type="transmembrane region" description="Helical" evidence="1">
    <location>
        <begin position="74"/>
        <end position="95"/>
    </location>
</feature>
<dbReference type="Gramene" id="Kaladp0068s0234.1.v1.1">
    <property type="protein sequence ID" value="Kaladp0068s0234.1.v1.1.CDS.1"/>
    <property type="gene ID" value="Kaladp0068s0234.v1.1"/>
</dbReference>
<evidence type="ECO:0000256" key="1">
    <source>
        <dbReference type="SAM" id="Phobius"/>
    </source>
</evidence>
<sequence>MHVVKIRCSSSTDHVQVVSDDIKLVESQPSSLVSEKTASDLLAATEMYMILGAVVDRAEMHNNMMEQRNNWNTLLLNSVNMMTLTATTMAGLAAAGSPSSGLRLSSFLLFSAATGLLAVMNKIQPSQLAEEQRNATRLFKQIQSEIETVLSTRDPEMADVETMMGKILALDRAYPLPLIEAMLEKFPEALQPSQWWLESEHRRVDGGPGDGIGNGWDESLEAEMREIVQVMKVKDSGDYARLGNLALKLNKALAVSGPVLTSVAAVGSAFVDSSTPAGSVAAMAATIGGALACAVNSLEHGGQVGMVFEMYRNCAGFFGLLEESIESSLKEGGVESRVHGDLFEMKVALKLGRSVSQLRELAAKSSSSRIDGVDVDEFASKLF</sequence>
<keyword evidence="1" id="KW-0472">Membrane</keyword>
<dbReference type="Proteomes" id="UP000594263">
    <property type="component" value="Unplaced"/>
</dbReference>
<reference evidence="2" key="1">
    <citation type="submission" date="2021-01" db="UniProtKB">
        <authorList>
            <consortium name="EnsemblPlants"/>
        </authorList>
    </citation>
    <scope>IDENTIFICATION</scope>
</reference>
<evidence type="ECO:0000313" key="3">
    <source>
        <dbReference type="Proteomes" id="UP000594263"/>
    </source>
</evidence>
<dbReference type="OMA" id="NNHSAIP"/>
<accession>A0A7N0UJN7</accession>
<dbReference type="Pfam" id="PF14476">
    <property type="entry name" value="Chloroplast_duf"/>
    <property type="match status" value="1"/>
</dbReference>
<evidence type="ECO:0008006" key="4">
    <source>
        <dbReference type="Google" id="ProtNLM"/>
    </source>
</evidence>
<keyword evidence="1" id="KW-1133">Transmembrane helix</keyword>
<evidence type="ECO:0000313" key="2">
    <source>
        <dbReference type="EnsemblPlants" id="Kaladp0068s0234.1.v1.1.CDS.1"/>
    </source>
</evidence>
<dbReference type="EnsemblPlants" id="Kaladp0068s0234.1.v1.1">
    <property type="protein sequence ID" value="Kaladp0068s0234.1.v1.1.CDS.1"/>
    <property type="gene ID" value="Kaladp0068s0234.v1.1"/>
</dbReference>
<organism evidence="2 3">
    <name type="scientific">Kalanchoe fedtschenkoi</name>
    <name type="common">Lavender scallops</name>
    <name type="synonym">South American air plant</name>
    <dbReference type="NCBI Taxonomy" id="63787"/>
    <lineage>
        <taxon>Eukaryota</taxon>
        <taxon>Viridiplantae</taxon>
        <taxon>Streptophyta</taxon>
        <taxon>Embryophyta</taxon>
        <taxon>Tracheophyta</taxon>
        <taxon>Spermatophyta</taxon>
        <taxon>Magnoliopsida</taxon>
        <taxon>eudicotyledons</taxon>
        <taxon>Gunneridae</taxon>
        <taxon>Pentapetalae</taxon>
        <taxon>Saxifragales</taxon>
        <taxon>Crassulaceae</taxon>
        <taxon>Kalanchoe</taxon>
    </lineage>
</organism>
<proteinExistence type="predicted"/>
<name>A0A7N0UJN7_KALFE</name>